<dbReference type="GO" id="GO:0035438">
    <property type="term" value="F:cyclic-di-GMP binding"/>
    <property type="evidence" value="ECO:0007669"/>
    <property type="project" value="InterPro"/>
</dbReference>
<dbReference type="Pfam" id="PF07238">
    <property type="entry name" value="PilZ"/>
    <property type="match status" value="1"/>
</dbReference>
<organism evidence="2 3">
    <name type="scientific">Paractinoplanes ferrugineus</name>
    <dbReference type="NCBI Taxonomy" id="113564"/>
    <lineage>
        <taxon>Bacteria</taxon>
        <taxon>Bacillati</taxon>
        <taxon>Actinomycetota</taxon>
        <taxon>Actinomycetes</taxon>
        <taxon>Micromonosporales</taxon>
        <taxon>Micromonosporaceae</taxon>
        <taxon>Paractinoplanes</taxon>
    </lineage>
</organism>
<proteinExistence type="predicted"/>
<name>A0A919J8R4_9ACTN</name>
<dbReference type="SUPFAM" id="SSF141371">
    <property type="entry name" value="PilZ domain-like"/>
    <property type="match status" value="1"/>
</dbReference>
<evidence type="ECO:0000313" key="2">
    <source>
        <dbReference type="EMBL" id="GIE16615.1"/>
    </source>
</evidence>
<sequence>MTTTYQEPVPLGGDVVQEEPMPWNADKVYVSFRGGPAYTSQVSRHTDDLARIGRSALRVPVGTPVQMQWTQNRRGSFAEAVVVAVPEGEQPGLYVRIERSKAGVERRGSVRTDLRVPAEITNVSGRPLWGHTKDLSLGGARILVAVEAIAKHTSDDPLFVFGEQVSIDLILGERVARLGCLVAGSGTEPGDVRLQFLDPSGSALGLLFGFLHRPAAATADIPTSFPAA</sequence>
<feature type="domain" description="PilZ" evidence="1">
    <location>
        <begin position="105"/>
        <end position="207"/>
    </location>
</feature>
<dbReference type="RefSeq" id="WP_203822938.1">
    <property type="nucleotide sequence ID" value="NZ_BAAABP010000044.1"/>
</dbReference>
<gene>
    <name evidence="2" type="ORF">Afe05nite_84550</name>
</gene>
<dbReference type="Proteomes" id="UP000598174">
    <property type="component" value="Unassembled WGS sequence"/>
</dbReference>
<dbReference type="InterPro" id="IPR009875">
    <property type="entry name" value="PilZ_domain"/>
</dbReference>
<evidence type="ECO:0000259" key="1">
    <source>
        <dbReference type="Pfam" id="PF07238"/>
    </source>
</evidence>
<dbReference type="EMBL" id="BOMM01000092">
    <property type="protein sequence ID" value="GIE16615.1"/>
    <property type="molecule type" value="Genomic_DNA"/>
</dbReference>
<protein>
    <recommendedName>
        <fullName evidence="1">PilZ domain-containing protein</fullName>
    </recommendedName>
</protein>
<dbReference type="AlphaFoldDB" id="A0A919J8R4"/>
<comment type="caution">
    <text evidence="2">The sequence shown here is derived from an EMBL/GenBank/DDBJ whole genome shotgun (WGS) entry which is preliminary data.</text>
</comment>
<evidence type="ECO:0000313" key="3">
    <source>
        <dbReference type="Proteomes" id="UP000598174"/>
    </source>
</evidence>
<dbReference type="Gene3D" id="2.40.10.220">
    <property type="entry name" value="predicted glycosyltransferase like domains"/>
    <property type="match status" value="1"/>
</dbReference>
<keyword evidence="3" id="KW-1185">Reference proteome</keyword>
<reference evidence="2" key="1">
    <citation type="submission" date="2021-01" db="EMBL/GenBank/DDBJ databases">
        <title>Whole genome shotgun sequence of Actinoplanes ferrugineus NBRC 15555.</title>
        <authorList>
            <person name="Komaki H."/>
            <person name="Tamura T."/>
        </authorList>
    </citation>
    <scope>NUCLEOTIDE SEQUENCE</scope>
    <source>
        <strain evidence="2">NBRC 15555</strain>
    </source>
</reference>
<accession>A0A919J8R4</accession>